<sequence length="278" mass="32806">MNFELSRKTFSRIKKPIQRLTSEIYDLEPNSQNKKNILLLNFDPLQYEELLMEFKKENINFLLLNLRKPAITNKKSLDIIKNSKSKIVDLNKFSKFVKSDIFYAQKNLQNIIEKIFNDDSSFKKLFSVDKFSFWSSIKDQFRDICTSRFQESTERLFLFKKLFSTFDIDTIFVWVEVGQEEKECILMGKFFSIKSVMLQHGRYQTSKKWDKFASFLAYFSSSLLTDKQIIWGEITKQYALSHNHSPNNVLIGGSPRHDKFFNLSSRKNKKTGKILLAT</sequence>
<evidence type="ECO:0000313" key="1">
    <source>
        <dbReference type="EMBL" id="SVD56247.1"/>
    </source>
</evidence>
<organism evidence="1">
    <name type="scientific">marine metagenome</name>
    <dbReference type="NCBI Taxonomy" id="408172"/>
    <lineage>
        <taxon>unclassified sequences</taxon>
        <taxon>metagenomes</taxon>
        <taxon>ecological metagenomes</taxon>
    </lineage>
</organism>
<proteinExistence type="predicted"/>
<gene>
    <name evidence="1" type="ORF">METZ01_LOCUS409101</name>
</gene>
<dbReference type="EMBL" id="UINC01158610">
    <property type="protein sequence ID" value="SVD56247.1"/>
    <property type="molecule type" value="Genomic_DNA"/>
</dbReference>
<accession>A0A382WBL1</accession>
<protein>
    <submittedName>
        <fullName evidence="1">Uncharacterized protein</fullName>
    </submittedName>
</protein>
<reference evidence="1" key="1">
    <citation type="submission" date="2018-05" db="EMBL/GenBank/DDBJ databases">
        <authorList>
            <person name="Lanie J.A."/>
            <person name="Ng W.-L."/>
            <person name="Kazmierczak K.M."/>
            <person name="Andrzejewski T.M."/>
            <person name="Davidsen T.M."/>
            <person name="Wayne K.J."/>
            <person name="Tettelin H."/>
            <person name="Glass J.I."/>
            <person name="Rusch D."/>
            <person name="Podicherti R."/>
            <person name="Tsui H.-C.T."/>
            <person name="Winkler M.E."/>
        </authorList>
    </citation>
    <scope>NUCLEOTIDE SEQUENCE</scope>
</reference>
<feature type="non-terminal residue" evidence="1">
    <location>
        <position position="278"/>
    </location>
</feature>
<name>A0A382WBL1_9ZZZZ</name>
<dbReference type="AlphaFoldDB" id="A0A382WBL1"/>